<feature type="domain" description="Glycoside hydrolase family 2 catalytic" evidence="1">
    <location>
        <begin position="1"/>
        <end position="206"/>
    </location>
</feature>
<gene>
    <name evidence="2" type="ORF">KAOT1_12337</name>
</gene>
<keyword evidence="3" id="KW-1185">Reference proteome</keyword>
<organism evidence="2 3">
    <name type="scientific">Kordia algicida OT-1</name>
    <dbReference type="NCBI Taxonomy" id="391587"/>
    <lineage>
        <taxon>Bacteria</taxon>
        <taxon>Pseudomonadati</taxon>
        <taxon>Bacteroidota</taxon>
        <taxon>Flavobacteriia</taxon>
        <taxon>Flavobacteriales</taxon>
        <taxon>Flavobacteriaceae</taxon>
        <taxon>Kordia</taxon>
    </lineage>
</organism>
<comment type="caution">
    <text evidence="2">The sequence shown here is derived from an EMBL/GenBank/DDBJ whole genome shotgun (WGS) entry which is preliminary data.</text>
</comment>
<accession>A9DJ08</accession>
<dbReference type="InterPro" id="IPR017853">
    <property type="entry name" value="GH"/>
</dbReference>
<dbReference type="Pfam" id="PF02836">
    <property type="entry name" value="Glyco_hydro_2_C"/>
    <property type="match status" value="1"/>
</dbReference>
<dbReference type="Gene3D" id="3.20.20.80">
    <property type="entry name" value="Glycosidases"/>
    <property type="match status" value="1"/>
</dbReference>
<dbReference type="SUPFAM" id="SSF49785">
    <property type="entry name" value="Galactose-binding domain-like"/>
    <property type="match status" value="1"/>
</dbReference>
<dbReference type="SUPFAM" id="SSF51445">
    <property type="entry name" value="(Trans)glycosidases"/>
    <property type="match status" value="1"/>
</dbReference>
<evidence type="ECO:0000259" key="1">
    <source>
        <dbReference type="Pfam" id="PF02836"/>
    </source>
</evidence>
<dbReference type="GO" id="GO:0005975">
    <property type="term" value="P:carbohydrate metabolic process"/>
    <property type="evidence" value="ECO:0007669"/>
    <property type="project" value="InterPro"/>
</dbReference>
<dbReference type="HOGENOM" id="CLU_034725_0_0_10"/>
<dbReference type="STRING" id="391587.KAOT1_12337"/>
<dbReference type="Proteomes" id="UP000002945">
    <property type="component" value="Unassembled WGS sequence"/>
</dbReference>
<reference evidence="2 3" key="1">
    <citation type="journal article" date="2011" name="J. Bacteriol.">
        <title>Genome sequence of the algicidal bacterium Kordia algicida OT-1.</title>
        <authorList>
            <person name="Lee H.S."/>
            <person name="Kang S.G."/>
            <person name="Kwon K.K."/>
            <person name="Lee J.H."/>
            <person name="Kim S.J."/>
        </authorList>
    </citation>
    <scope>NUCLEOTIDE SEQUENCE [LARGE SCALE GENOMIC DNA]</scope>
    <source>
        <strain evidence="2 3">OT-1</strain>
    </source>
</reference>
<dbReference type="InterPro" id="IPR008979">
    <property type="entry name" value="Galactose-bd-like_sf"/>
</dbReference>
<evidence type="ECO:0000313" key="2">
    <source>
        <dbReference type="EMBL" id="EDP98003.1"/>
    </source>
</evidence>
<name>A9DJ08_9FLAO</name>
<dbReference type="EMBL" id="ABIB01000001">
    <property type="protein sequence ID" value="EDP98003.1"/>
    <property type="molecule type" value="Genomic_DNA"/>
</dbReference>
<dbReference type="InterPro" id="IPR006103">
    <property type="entry name" value="Glyco_hydro_2_cat"/>
</dbReference>
<dbReference type="eggNOG" id="COG3934">
    <property type="taxonomic scope" value="Bacteria"/>
</dbReference>
<dbReference type="AlphaFoldDB" id="A9DJ08"/>
<protein>
    <submittedName>
        <fullName evidence="2">Putative secreted protein</fullName>
    </submittedName>
</protein>
<sequence>MVNGKPFTVKGVTFGHDNDTANYDLYFKDLKALGVNTIRTWATGEHTEKLLNTAEKHNIKVMVGIWMRHGRPGMEDDDSFDYLEDTEGMETMYNHSIKVVEKYKNHPAVLAWGIGNEVYLNIATDAEKEAYSKFLERLCSNIKKIDQNHPISSTEAWTFGLDWWEKYVPSIDVYGLNCYGAGADFLSEELSKRNIDKPYVITEFNVTGEWDIKAEINGVKVEPSDEEKYSAIVNGYQNWIQNKTNCLGVYIFHYSNGNEYASPWLFTHHKGSYRPTYWGIRKAYTGKEPTNAIPSIKTFSIANETFKSGTWIPVNLDVIDAENDDLEVSFHYNQHTGSRKRRKQINELTYRGSLVDGFEIQVPKVHGSLKIYVNVKDTFNNIGIASTGISVTDSEMKNKKYLVPKATLPFYVYKDGDELPYLPTGYMGNYKALSVDVKNTEEVYAGEHAIKIAYKERSGWYGIAFVDPKNDWGNTLGGYEIEGAKKFSFWAKADSNSVYATIGFGLIDKDKPFPDTAKKSKEIKLTDRWKKYTIKVKRLDLSCIRSGFVLFSSSSGFYQSIYIDEVVFE</sequence>
<dbReference type="Gene3D" id="2.60.120.430">
    <property type="entry name" value="Galactose-binding lectin"/>
    <property type="match status" value="1"/>
</dbReference>
<dbReference type="GO" id="GO:0004553">
    <property type="term" value="F:hydrolase activity, hydrolyzing O-glycosyl compounds"/>
    <property type="evidence" value="ECO:0007669"/>
    <property type="project" value="InterPro"/>
</dbReference>
<proteinExistence type="predicted"/>
<evidence type="ECO:0000313" key="3">
    <source>
        <dbReference type="Proteomes" id="UP000002945"/>
    </source>
</evidence>